<evidence type="ECO:0000313" key="4">
    <source>
        <dbReference type="Proteomes" id="UP000680714"/>
    </source>
</evidence>
<name>A0ABS5IGI8_9PROT</name>
<dbReference type="Pfam" id="PF03480">
    <property type="entry name" value="DctP"/>
    <property type="match status" value="1"/>
</dbReference>
<dbReference type="NCBIfam" id="TIGR00787">
    <property type="entry name" value="dctP"/>
    <property type="match status" value="1"/>
</dbReference>
<dbReference type="RefSeq" id="WP_211551286.1">
    <property type="nucleotide sequence ID" value="NZ_JAGTUF010000024.1"/>
</dbReference>
<feature type="chain" id="PRO_5046347048" evidence="2">
    <location>
        <begin position="23"/>
        <end position="326"/>
    </location>
</feature>
<dbReference type="SUPFAM" id="SSF53850">
    <property type="entry name" value="Periplasmic binding protein-like II"/>
    <property type="match status" value="1"/>
</dbReference>
<dbReference type="PANTHER" id="PTHR33376:SF18">
    <property type="entry name" value="2,3-DIKETO-L-GULONATE-BINDING PERIPLASMIC PROTEIN YIAO"/>
    <property type="match status" value="1"/>
</dbReference>
<proteinExistence type="predicted"/>
<feature type="signal peptide" evidence="2">
    <location>
        <begin position="1"/>
        <end position="22"/>
    </location>
</feature>
<dbReference type="Gene3D" id="3.40.190.170">
    <property type="entry name" value="Bacterial extracellular solute-binding protein, family 7"/>
    <property type="match status" value="1"/>
</dbReference>
<dbReference type="PIRSF" id="PIRSF006470">
    <property type="entry name" value="DctB"/>
    <property type="match status" value="1"/>
</dbReference>
<dbReference type="InterPro" id="IPR004682">
    <property type="entry name" value="TRAP_DctP"/>
</dbReference>
<dbReference type="PANTHER" id="PTHR33376">
    <property type="match status" value="1"/>
</dbReference>
<dbReference type="EMBL" id="JAGTUF010000024">
    <property type="protein sequence ID" value="MBR9973500.1"/>
    <property type="molecule type" value="Genomic_DNA"/>
</dbReference>
<dbReference type="NCBIfam" id="NF037995">
    <property type="entry name" value="TRAP_S1"/>
    <property type="match status" value="1"/>
</dbReference>
<sequence length="326" mass="34715">MNRFSCTILAALGLFAASAAQAGQTLKVGHVLPKGSQFSEAVRVMNEELKKSTGGAYQLEEFPASALGSGKAMLDGVKLGTIDMVVSSSGGALAQFNPKVGILDLMLLFRDTAHADAVLDGAIGTELLQSFLAQDTVGLAWAENGFRQLTNSVRPIKSPADIKGLKIRLSESDIYKDAFSTLGAETFPLPFAQLYPALQSGRADGQENPVTTIVGSKLQEVQKYITLSNHTYAPAAILINKDAFDALPPDVQKAFIAAAKAGGKASRAFVRKRDEDGMAALKTSGIQITAGADFDRAAFEAALKPFYEKYAKEFTMEKITAIKNVK</sequence>
<gene>
    <name evidence="3" type="ORF">KEC16_17370</name>
</gene>
<organism evidence="3 4">
    <name type="scientific">Magnetospirillum sulfuroxidans</name>
    <dbReference type="NCBI Taxonomy" id="611300"/>
    <lineage>
        <taxon>Bacteria</taxon>
        <taxon>Pseudomonadati</taxon>
        <taxon>Pseudomonadota</taxon>
        <taxon>Alphaproteobacteria</taxon>
        <taxon>Rhodospirillales</taxon>
        <taxon>Rhodospirillaceae</taxon>
        <taxon>Magnetospirillum</taxon>
    </lineage>
</organism>
<reference evidence="3 4" key="1">
    <citation type="submission" date="2021-04" db="EMBL/GenBank/DDBJ databases">
        <title>Magnetospirillum sulfuroxidans sp. nov., a facultative chemolithoautotrophic sulfur-oxidizing alphaproteobacterium isolated from freshwater sediment and proposals for Paramagetospirillum gen. nov., and Magnetospirillaceae fam. nov.</title>
        <authorList>
            <person name="Koziaeva V."/>
            <person name="Geelhoed J.S."/>
            <person name="Sorokin D.Y."/>
            <person name="Grouzdev D.S."/>
        </authorList>
    </citation>
    <scope>NUCLEOTIDE SEQUENCE [LARGE SCALE GENOMIC DNA]</scope>
    <source>
        <strain evidence="3 4">J10</strain>
    </source>
</reference>
<protein>
    <submittedName>
        <fullName evidence="3">DctP family TRAP transporter solute-binding subunit</fullName>
    </submittedName>
</protein>
<evidence type="ECO:0000256" key="2">
    <source>
        <dbReference type="SAM" id="SignalP"/>
    </source>
</evidence>
<comment type="caution">
    <text evidence="3">The sequence shown here is derived from an EMBL/GenBank/DDBJ whole genome shotgun (WGS) entry which is preliminary data.</text>
</comment>
<keyword evidence="1 2" id="KW-0732">Signal</keyword>
<dbReference type="InterPro" id="IPR018389">
    <property type="entry name" value="DctP_fam"/>
</dbReference>
<evidence type="ECO:0000313" key="3">
    <source>
        <dbReference type="EMBL" id="MBR9973500.1"/>
    </source>
</evidence>
<evidence type="ECO:0000256" key="1">
    <source>
        <dbReference type="ARBA" id="ARBA00022729"/>
    </source>
</evidence>
<keyword evidence="4" id="KW-1185">Reference proteome</keyword>
<accession>A0ABS5IGI8</accession>
<dbReference type="Proteomes" id="UP000680714">
    <property type="component" value="Unassembled WGS sequence"/>
</dbReference>
<dbReference type="InterPro" id="IPR038404">
    <property type="entry name" value="TRAP_DctP_sf"/>
</dbReference>